<keyword evidence="9" id="KW-1185">Reference proteome</keyword>
<organism evidence="9 10">
    <name type="scientific">Clupea harengus</name>
    <name type="common">Atlantic herring</name>
    <dbReference type="NCBI Taxonomy" id="7950"/>
    <lineage>
        <taxon>Eukaryota</taxon>
        <taxon>Metazoa</taxon>
        <taxon>Chordata</taxon>
        <taxon>Craniata</taxon>
        <taxon>Vertebrata</taxon>
        <taxon>Euteleostomi</taxon>
        <taxon>Actinopterygii</taxon>
        <taxon>Neopterygii</taxon>
        <taxon>Teleostei</taxon>
        <taxon>Clupei</taxon>
        <taxon>Clupeiformes</taxon>
        <taxon>Clupeoidei</taxon>
        <taxon>Clupeidae</taxon>
        <taxon>Clupea</taxon>
    </lineage>
</organism>
<dbReference type="PROSITE" id="PS50268">
    <property type="entry name" value="CADHERIN_2"/>
    <property type="match status" value="4"/>
</dbReference>
<feature type="compositionally biased region" description="Polar residues" evidence="6">
    <location>
        <begin position="696"/>
        <end position="712"/>
    </location>
</feature>
<dbReference type="GO" id="GO:0016477">
    <property type="term" value="P:cell migration"/>
    <property type="evidence" value="ECO:0007669"/>
    <property type="project" value="TreeGrafter"/>
</dbReference>
<dbReference type="RefSeq" id="XP_031439277.1">
    <property type="nucleotide sequence ID" value="XM_031583417.2"/>
</dbReference>
<keyword evidence="2" id="KW-0677">Repeat</keyword>
<dbReference type="AlphaFoldDB" id="A0A6P8GUU2"/>
<evidence type="ECO:0000256" key="2">
    <source>
        <dbReference type="ARBA" id="ARBA00022737"/>
    </source>
</evidence>
<feature type="compositionally biased region" description="Basic and acidic residues" evidence="6">
    <location>
        <begin position="802"/>
        <end position="818"/>
    </location>
</feature>
<dbReference type="OrthoDB" id="8958491at2759"/>
<evidence type="ECO:0000256" key="7">
    <source>
        <dbReference type="SAM" id="Phobius"/>
    </source>
</evidence>
<dbReference type="Proteomes" id="UP000515152">
    <property type="component" value="Chromosome 16"/>
</dbReference>
<name>A0A6P8GUU2_CLUHA</name>
<dbReference type="Pfam" id="PF00028">
    <property type="entry name" value="Cadherin"/>
    <property type="match status" value="2"/>
</dbReference>
<dbReference type="GO" id="GO:0008013">
    <property type="term" value="F:beta-catenin binding"/>
    <property type="evidence" value="ECO:0007669"/>
    <property type="project" value="TreeGrafter"/>
</dbReference>
<evidence type="ECO:0000256" key="3">
    <source>
        <dbReference type="ARBA" id="ARBA00022837"/>
    </source>
</evidence>
<dbReference type="Gene3D" id="2.60.40.60">
    <property type="entry name" value="Cadherins"/>
    <property type="match status" value="4"/>
</dbReference>
<protein>
    <submittedName>
        <fullName evidence="10">Cadherin-related family member 5 isoform X1</fullName>
    </submittedName>
</protein>
<reference evidence="10" key="1">
    <citation type="submission" date="2025-08" db="UniProtKB">
        <authorList>
            <consortium name="RefSeq"/>
        </authorList>
    </citation>
    <scope>IDENTIFICATION</scope>
</reference>
<feature type="transmembrane region" description="Helical" evidence="7">
    <location>
        <begin position="500"/>
        <end position="520"/>
    </location>
</feature>
<dbReference type="PRINTS" id="PR00205">
    <property type="entry name" value="CADHERIN"/>
</dbReference>
<comment type="subcellular location">
    <subcellularLocation>
        <location evidence="1">Membrane</location>
    </subcellularLocation>
</comment>
<dbReference type="GO" id="GO:0045296">
    <property type="term" value="F:cadherin binding"/>
    <property type="evidence" value="ECO:0007669"/>
    <property type="project" value="TreeGrafter"/>
</dbReference>
<dbReference type="PANTHER" id="PTHR24027">
    <property type="entry name" value="CADHERIN-23"/>
    <property type="match status" value="1"/>
</dbReference>
<evidence type="ECO:0000256" key="4">
    <source>
        <dbReference type="ARBA" id="ARBA00023136"/>
    </source>
</evidence>
<feature type="compositionally biased region" description="Basic residues" evidence="6">
    <location>
        <begin position="790"/>
        <end position="801"/>
    </location>
</feature>
<evidence type="ECO:0000256" key="1">
    <source>
        <dbReference type="ARBA" id="ARBA00004370"/>
    </source>
</evidence>
<feature type="region of interest" description="Disordered" evidence="6">
    <location>
        <begin position="696"/>
        <end position="721"/>
    </location>
</feature>
<keyword evidence="4 7" id="KW-0472">Membrane</keyword>
<dbReference type="GeneID" id="116224214"/>
<accession>A0A6P8GUU2</accession>
<dbReference type="KEGG" id="char:116224214"/>
<dbReference type="PANTHER" id="PTHR24027:SF431">
    <property type="entry name" value="CADHERIN-RELATED FAMILY MEMBER 5-LIKE ISOFORM X1"/>
    <property type="match status" value="1"/>
</dbReference>
<dbReference type="SUPFAM" id="SSF49313">
    <property type="entry name" value="Cadherin-like"/>
    <property type="match status" value="3"/>
</dbReference>
<dbReference type="InterPro" id="IPR039808">
    <property type="entry name" value="Cadherin"/>
</dbReference>
<feature type="domain" description="Cadherin" evidence="8">
    <location>
        <begin position="49"/>
        <end position="143"/>
    </location>
</feature>
<gene>
    <name evidence="10" type="primary">LOC116224214</name>
</gene>
<dbReference type="GO" id="GO:0005509">
    <property type="term" value="F:calcium ion binding"/>
    <property type="evidence" value="ECO:0007669"/>
    <property type="project" value="UniProtKB-UniRule"/>
</dbReference>
<dbReference type="CDD" id="cd11304">
    <property type="entry name" value="Cadherin_repeat"/>
    <property type="match status" value="3"/>
</dbReference>
<keyword evidence="7" id="KW-0812">Transmembrane</keyword>
<feature type="domain" description="Cadherin" evidence="8">
    <location>
        <begin position="374"/>
        <end position="485"/>
    </location>
</feature>
<feature type="domain" description="Cadherin" evidence="8">
    <location>
        <begin position="265"/>
        <end position="373"/>
    </location>
</feature>
<dbReference type="GO" id="GO:0007156">
    <property type="term" value="P:homophilic cell adhesion via plasma membrane adhesion molecules"/>
    <property type="evidence" value="ECO:0007669"/>
    <property type="project" value="InterPro"/>
</dbReference>
<feature type="compositionally biased region" description="Polar residues" evidence="6">
    <location>
        <begin position="819"/>
        <end position="828"/>
    </location>
</feature>
<keyword evidence="3 5" id="KW-0106">Calcium</keyword>
<dbReference type="InterPro" id="IPR015919">
    <property type="entry name" value="Cadherin-like_sf"/>
</dbReference>
<evidence type="ECO:0000259" key="8">
    <source>
        <dbReference type="PROSITE" id="PS50268"/>
    </source>
</evidence>
<evidence type="ECO:0000256" key="5">
    <source>
        <dbReference type="PROSITE-ProRule" id="PRU00043"/>
    </source>
</evidence>
<keyword evidence="7" id="KW-1133">Transmembrane helix</keyword>
<sequence length="857" mass="96269">MPSCVYSGNGFKNMLTPWKLLLCQVAMNIFYHVVKAGLCLGGHDIFGAVRENSPTGEFVADINMEGNTGTTTIRLCLTGENANWFFLEGQSIRLNSSYTRGLDREVLGSVLMASLTCYEDDIIQSEYRIMVEILNENDNKPRFVERTIQPLYISELTAINSEAFAVKAKDADGDTILYILDLMSPDANYFRIDLPNSGKVILDKPLDFETKTQLEVVIYAVEMNTGEKYNTTATIIVNVLDGDDQYPIFLPCTPISQDQADSICTNPLYTVNITEKEQDSVLHFSPGPIHAEDGDKDIRVPLSYTLLSGDDHGRFMIDNETGQITLTRRVENRLLTPTYTIRIMAAQENDPKKYTVATALVHVQADNRFPPHFNKTTYKGFVIDNTSPATLVSTYGNEVLVVQAIDRDFRDGVNPRMTYSLAPKGLSTNLYHITQGGILIAKTDLLQPSDRHILKVEAMDQETGETAQTSVDIEVLQKGQSVPRSQFGEERLFGDIDASLAGGIAGVILLLAAVVLCLLIRMMRRWRGRHDPADRSHVARGKHPNVVRDGPLVRARSLRWFQMVNSGRPVPLIEEFSYNNEAYHDNEADFNSLCGKEGNYTIRDEISLRPPSIMQFRSREHKQSRKMNDMFPILVMPEPSSFILANGGAMEKALDKSASFSEGTYGRDREDSLTGEGEICRLERRHTAGRIESRGDSSMLTQFGPSSRTYETGQRRESEVSEVLVPDNLAAGCEESYESCDEEIEEEEVMEEDGDKENVEEETNPYSFKSILPFRSTDEEDATVEERPRIIFKFKRPRPPRALREREPSSTPKHEESQANHTSQTSVSLPKEDSEEQENQDPDTSLRLCIEDGSSEV</sequence>
<proteinExistence type="predicted"/>
<feature type="compositionally biased region" description="Acidic residues" evidence="6">
    <location>
        <begin position="744"/>
        <end position="763"/>
    </location>
</feature>
<dbReference type="SMART" id="SM00112">
    <property type="entry name" value="CA"/>
    <property type="match status" value="3"/>
</dbReference>
<feature type="domain" description="Cadherin" evidence="8">
    <location>
        <begin position="145"/>
        <end position="249"/>
    </location>
</feature>
<evidence type="ECO:0000313" key="10">
    <source>
        <dbReference type="RefSeq" id="XP_031439277.1"/>
    </source>
</evidence>
<evidence type="ECO:0000313" key="9">
    <source>
        <dbReference type="Proteomes" id="UP000515152"/>
    </source>
</evidence>
<feature type="region of interest" description="Disordered" evidence="6">
    <location>
        <begin position="744"/>
        <end position="857"/>
    </location>
</feature>
<dbReference type="GO" id="GO:0016342">
    <property type="term" value="C:catenin complex"/>
    <property type="evidence" value="ECO:0007669"/>
    <property type="project" value="TreeGrafter"/>
</dbReference>
<dbReference type="InterPro" id="IPR002126">
    <property type="entry name" value="Cadherin-like_dom"/>
</dbReference>
<evidence type="ECO:0000256" key="6">
    <source>
        <dbReference type="SAM" id="MobiDB-lite"/>
    </source>
</evidence>